<feature type="chain" id="PRO_5008128763" evidence="1">
    <location>
        <begin position="30"/>
        <end position="225"/>
    </location>
</feature>
<dbReference type="EnsemblMetazoa" id="ACUA023822-RA">
    <property type="protein sequence ID" value="ACUA023822-PA"/>
    <property type="gene ID" value="ACUA023822"/>
</dbReference>
<protein>
    <submittedName>
        <fullName evidence="2">Uncharacterized protein</fullName>
    </submittedName>
</protein>
<sequence length="225" mass="24702">MAAGGVEVQIILSQLLALLVIDSLKVVECADALELGTDSLSEDISGLRTHYSFSWCPLDGDTVAVLMLVVSVANGAFRSLSAGVSSAVSSGDAMLGTDFGAAVGDRQCRFPCRSNPLGELQKQIRIGRYVMIRPGQILHVLDGARFLRALIRHDEIAKHEAPGFVRFLRKATDGKAGRRYQRIVIGRWPILMAFGATAFLHRCQHHQQVAAFLLHHSPEVIYRRR</sequence>
<dbReference type="AlphaFoldDB" id="A0A182MQG8"/>
<proteinExistence type="predicted"/>
<evidence type="ECO:0000256" key="1">
    <source>
        <dbReference type="SAM" id="SignalP"/>
    </source>
</evidence>
<keyword evidence="3" id="KW-1185">Reference proteome</keyword>
<dbReference type="Proteomes" id="UP000075883">
    <property type="component" value="Unassembled WGS sequence"/>
</dbReference>
<reference evidence="3" key="1">
    <citation type="submission" date="2013-09" db="EMBL/GenBank/DDBJ databases">
        <title>The Genome Sequence of Anopheles culicifacies species A.</title>
        <authorList>
            <consortium name="The Broad Institute Genomics Platform"/>
            <person name="Neafsey D.E."/>
            <person name="Besansky N."/>
            <person name="Howell P."/>
            <person name="Walton C."/>
            <person name="Young S.K."/>
            <person name="Zeng Q."/>
            <person name="Gargeya S."/>
            <person name="Fitzgerald M."/>
            <person name="Haas B."/>
            <person name="Abouelleil A."/>
            <person name="Allen A.W."/>
            <person name="Alvarado L."/>
            <person name="Arachchi H.M."/>
            <person name="Berlin A.M."/>
            <person name="Chapman S.B."/>
            <person name="Gainer-Dewar J."/>
            <person name="Goldberg J."/>
            <person name="Griggs A."/>
            <person name="Gujja S."/>
            <person name="Hansen M."/>
            <person name="Howarth C."/>
            <person name="Imamovic A."/>
            <person name="Ireland A."/>
            <person name="Larimer J."/>
            <person name="McCowan C."/>
            <person name="Murphy C."/>
            <person name="Pearson M."/>
            <person name="Poon T.W."/>
            <person name="Priest M."/>
            <person name="Roberts A."/>
            <person name="Saif S."/>
            <person name="Shea T."/>
            <person name="Sisk P."/>
            <person name="Sykes S."/>
            <person name="Wortman J."/>
            <person name="Nusbaum C."/>
            <person name="Birren B."/>
        </authorList>
    </citation>
    <scope>NUCLEOTIDE SEQUENCE [LARGE SCALE GENOMIC DNA]</scope>
    <source>
        <strain evidence="3">A-37</strain>
    </source>
</reference>
<accession>A0A182MQG8</accession>
<evidence type="ECO:0000313" key="2">
    <source>
        <dbReference type="EnsemblMetazoa" id="ACUA023822-PA"/>
    </source>
</evidence>
<keyword evidence="1" id="KW-0732">Signal</keyword>
<feature type="signal peptide" evidence="1">
    <location>
        <begin position="1"/>
        <end position="29"/>
    </location>
</feature>
<name>A0A182MQG8_9DIPT</name>
<organism evidence="2 3">
    <name type="scientific">Anopheles culicifacies</name>
    <dbReference type="NCBI Taxonomy" id="139723"/>
    <lineage>
        <taxon>Eukaryota</taxon>
        <taxon>Metazoa</taxon>
        <taxon>Ecdysozoa</taxon>
        <taxon>Arthropoda</taxon>
        <taxon>Hexapoda</taxon>
        <taxon>Insecta</taxon>
        <taxon>Pterygota</taxon>
        <taxon>Neoptera</taxon>
        <taxon>Endopterygota</taxon>
        <taxon>Diptera</taxon>
        <taxon>Nematocera</taxon>
        <taxon>Culicoidea</taxon>
        <taxon>Culicidae</taxon>
        <taxon>Anophelinae</taxon>
        <taxon>Anopheles</taxon>
        <taxon>culicifacies species complex</taxon>
    </lineage>
</organism>
<reference evidence="2" key="2">
    <citation type="submission" date="2020-05" db="UniProtKB">
        <authorList>
            <consortium name="EnsemblMetazoa"/>
        </authorList>
    </citation>
    <scope>IDENTIFICATION</scope>
    <source>
        <strain evidence="2">A-37</strain>
    </source>
</reference>
<dbReference type="EMBL" id="AXCM01006589">
    <property type="status" value="NOT_ANNOTATED_CDS"/>
    <property type="molecule type" value="Genomic_DNA"/>
</dbReference>
<evidence type="ECO:0000313" key="3">
    <source>
        <dbReference type="Proteomes" id="UP000075883"/>
    </source>
</evidence>
<dbReference type="VEuPathDB" id="VectorBase:ACUA023822"/>